<dbReference type="Proteomes" id="UP000014680">
    <property type="component" value="Unassembled WGS sequence"/>
</dbReference>
<organism evidence="8 9">
    <name type="scientific">Entamoeba invadens IP1</name>
    <dbReference type="NCBI Taxonomy" id="370355"/>
    <lineage>
        <taxon>Eukaryota</taxon>
        <taxon>Amoebozoa</taxon>
        <taxon>Evosea</taxon>
        <taxon>Archamoebae</taxon>
        <taxon>Mastigamoebida</taxon>
        <taxon>Entamoebidae</taxon>
        <taxon>Entamoeba</taxon>
    </lineage>
</organism>
<reference evidence="8 9" key="1">
    <citation type="submission" date="2012-10" db="EMBL/GenBank/DDBJ databases">
        <authorList>
            <person name="Zafar N."/>
            <person name="Inman J."/>
            <person name="Hall N."/>
            <person name="Lorenzi H."/>
            <person name="Caler E."/>
        </authorList>
    </citation>
    <scope>NUCLEOTIDE SEQUENCE [LARGE SCALE GENOMIC DNA]</scope>
    <source>
        <strain evidence="8 9">IP1</strain>
    </source>
</reference>
<keyword evidence="9" id="KW-1185">Reference proteome</keyword>
<feature type="domain" description="RRM" evidence="7">
    <location>
        <begin position="2"/>
        <end position="79"/>
    </location>
</feature>
<keyword evidence="3 5" id="KW-0694">RNA-binding</keyword>
<proteinExistence type="predicted"/>
<dbReference type="GO" id="GO:0005634">
    <property type="term" value="C:nucleus"/>
    <property type="evidence" value="ECO:0007669"/>
    <property type="project" value="UniProtKB-SubCell"/>
</dbReference>
<accession>A0A0A1U2R8</accession>
<dbReference type="SMART" id="SM00361">
    <property type="entry name" value="RRM_1"/>
    <property type="match status" value="3"/>
</dbReference>
<keyword evidence="4" id="KW-0539">Nucleus</keyword>
<dbReference type="OMA" id="FNNTCIQ"/>
<dbReference type="Gene3D" id="3.30.70.330">
    <property type="match status" value="5"/>
</dbReference>
<dbReference type="InterPro" id="IPR000504">
    <property type="entry name" value="RRM_dom"/>
</dbReference>
<evidence type="ECO:0000256" key="4">
    <source>
        <dbReference type="ARBA" id="ARBA00023242"/>
    </source>
</evidence>
<dbReference type="AlphaFoldDB" id="A0A0A1U2R8"/>
<dbReference type="KEGG" id="eiv:EIN_228290"/>
<feature type="domain" description="RRM" evidence="7">
    <location>
        <begin position="213"/>
        <end position="291"/>
    </location>
</feature>
<evidence type="ECO:0000313" key="9">
    <source>
        <dbReference type="Proteomes" id="UP000014680"/>
    </source>
</evidence>
<sequence length="685" mass="77271">MSRIIVKGLPHVATEKTIKEAFQSFGNITDCKLVRTKEGVSREFAFLGFSTESEAQNAIEKMNNAYILSSKINVSIAKKIGDKSIERPWSKYSAGSSAHDKATTTEQPKKKEKKKVEEQPKKPSKSLEALKKLCERAPQIEVKKKKARDTVDDENKETKKTEPVKMEEETTSQSSEEERKDEGEEDNQKEKKAEVQSEEDEIQVPENENWEEGRILVNNLPYACSEQDVREAFEKFGEITEVHLPIDKVSGKTKGFAFVMYVVPQDAVKAFNEMDGQVIKGRIIHVNYAKADPYAQTTEEKEAKTYKDKKANELKKRASNQFNWATLYMRPDTAITAVAEQLGMAKEKFLDVNSSNLAVRAALAETFVINETKKYLGDRGVNCTVLENGLNEKRGNTAIIVKNIAANADQGEIKTMFENCGKLKRFLMPKSKALAIAEFIQPNDAKTAFKRIVYSRYKGVPLYLEWAPERLFNEEAKSTEEEVPKKVEKKESPKEGGELELVEEGTHTLYIKNVNPKTTEDTLRKVFTQYGQIHSVSISKNPTSSKNVFCFLEFARHSSALNAMKNAQGQLVDGNAIAIELSIPKKDDFTHAKRKKAEDVTASTKLLVKNLPFETNLNEVRELFRVYGTLRGVRVPKKIDGQLKGYAFIEYATKQEAANAKAAMANSHLYGRHLVIEFAKETELD</sequence>
<evidence type="ECO:0000256" key="2">
    <source>
        <dbReference type="ARBA" id="ARBA00022737"/>
    </source>
</evidence>
<dbReference type="InterPro" id="IPR003954">
    <property type="entry name" value="RRM_euk-type"/>
</dbReference>
<dbReference type="InterPro" id="IPR012677">
    <property type="entry name" value="Nucleotide-bd_a/b_plait_sf"/>
</dbReference>
<evidence type="ECO:0000256" key="1">
    <source>
        <dbReference type="ARBA" id="ARBA00004123"/>
    </source>
</evidence>
<dbReference type="InterPro" id="IPR035979">
    <property type="entry name" value="RBD_domain_sf"/>
</dbReference>
<feature type="compositionally biased region" description="Basic and acidic residues" evidence="6">
    <location>
        <begin position="98"/>
        <end position="121"/>
    </location>
</feature>
<dbReference type="SMART" id="SM00360">
    <property type="entry name" value="RRM"/>
    <property type="match status" value="5"/>
</dbReference>
<evidence type="ECO:0000313" key="8">
    <source>
        <dbReference type="EMBL" id="ELP88366.1"/>
    </source>
</evidence>
<dbReference type="Pfam" id="PF00076">
    <property type="entry name" value="RRM_1"/>
    <property type="match status" value="5"/>
</dbReference>
<dbReference type="SUPFAM" id="SSF54928">
    <property type="entry name" value="RNA-binding domain, RBD"/>
    <property type="match status" value="5"/>
</dbReference>
<name>A0A0A1U2R8_ENTIV</name>
<dbReference type="PANTHER" id="PTHR48039">
    <property type="entry name" value="RNA-BINDING MOTIF PROTEIN 14B"/>
    <property type="match status" value="1"/>
</dbReference>
<dbReference type="PANTHER" id="PTHR48039:SF5">
    <property type="entry name" value="RNA-BINDING PROTEIN 28"/>
    <property type="match status" value="1"/>
</dbReference>
<dbReference type="GeneID" id="14887342"/>
<feature type="region of interest" description="Disordered" evidence="6">
    <location>
        <begin position="90"/>
        <end position="209"/>
    </location>
</feature>
<dbReference type="InterPro" id="IPR051945">
    <property type="entry name" value="RRM_MRD1_RNA_proc_ribogen"/>
</dbReference>
<evidence type="ECO:0000256" key="5">
    <source>
        <dbReference type="PROSITE-ProRule" id="PRU00176"/>
    </source>
</evidence>
<dbReference type="VEuPathDB" id="AmoebaDB:EIN_228290"/>
<evidence type="ECO:0000256" key="6">
    <source>
        <dbReference type="SAM" id="MobiDB-lite"/>
    </source>
</evidence>
<keyword evidence="2" id="KW-0677">Repeat</keyword>
<feature type="domain" description="RRM" evidence="7">
    <location>
        <begin position="397"/>
        <end position="469"/>
    </location>
</feature>
<dbReference type="GO" id="GO:0003729">
    <property type="term" value="F:mRNA binding"/>
    <property type="evidence" value="ECO:0007669"/>
    <property type="project" value="TreeGrafter"/>
</dbReference>
<feature type="region of interest" description="Disordered" evidence="6">
    <location>
        <begin position="475"/>
        <end position="497"/>
    </location>
</feature>
<feature type="domain" description="RRM" evidence="7">
    <location>
        <begin position="604"/>
        <end position="681"/>
    </location>
</feature>
<evidence type="ECO:0000259" key="7">
    <source>
        <dbReference type="PROSITE" id="PS50102"/>
    </source>
</evidence>
<feature type="compositionally biased region" description="Basic and acidic residues" evidence="6">
    <location>
        <begin position="176"/>
        <end position="195"/>
    </location>
</feature>
<dbReference type="OrthoDB" id="439639at2759"/>
<evidence type="ECO:0000256" key="3">
    <source>
        <dbReference type="ARBA" id="ARBA00022884"/>
    </source>
</evidence>
<protein>
    <submittedName>
        <fullName evidence="8">Multiple RNA-binding domain containing protein, putative</fullName>
    </submittedName>
</protein>
<dbReference type="PROSITE" id="PS50102">
    <property type="entry name" value="RRM"/>
    <property type="match status" value="5"/>
</dbReference>
<gene>
    <name evidence="8" type="ORF">EIN_228290</name>
</gene>
<comment type="subcellular location">
    <subcellularLocation>
        <location evidence="1">Nucleus</location>
    </subcellularLocation>
</comment>
<dbReference type="CDD" id="cd12317">
    <property type="entry name" value="RRM4_RBM19_RRM3_MRD1"/>
    <property type="match status" value="1"/>
</dbReference>
<dbReference type="RefSeq" id="XP_004255137.1">
    <property type="nucleotide sequence ID" value="XM_004255089.1"/>
</dbReference>
<dbReference type="EMBL" id="KB206756">
    <property type="protein sequence ID" value="ELP88366.1"/>
    <property type="molecule type" value="Genomic_DNA"/>
</dbReference>
<feature type="compositionally biased region" description="Basic and acidic residues" evidence="6">
    <location>
        <begin position="156"/>
        <end position="168"/>
    </location>
</feature>
<feature type="domain" description="RRM" evidence="7">
    <location>
        <begin position="507"/>
        <end position="584"/>
    </location>
</feature>
<dbReference type="CDD" id="cd12320">
    <property type="entry name" value="RRM6_RBM19_RRM5_MRD1"/>
    <property type="match status" value="1"/>
</dbReference>